<accession>A0A9D4KWC7</accession>
<dbReference type="AlphaFoldDB" id="A0A9D4KWC7"/>
<feature type="compositionally biased region" description="Polar residues" evidence="1">
    <location>
        <begin position="11"/>
        <end position="23"/>
    </location>
</feature>
<evidence type="ECO:0000313" key="2">
    <source>
        <dbReference type="EMBL" id="KAH3847101.1"/>
    </source>
</evidence>
<proteinExistence type="predicted"/>
<reference evidence="2" key="1">
    <citation type="journal article" date="2019" name="bioRxiv">
        <title>The Genome of the Zebra Mussel, Dreissena polymorpha: A Resource for Invasive Species Research.</title>
        <authorList>
            <person name="McCartney M.A."/>
            <person name="Auch B."/>
            <person name="Kono T."/>
            <person name="Mallez S."/>
            <person name="Zhang Y."/>
            <person name="Obille A."/>
            <person name="Becker A."/>
            <person name="Abrahante J.E."/>
            <person name="Garbe J."/>
            <person name="Badalamenti J.P."/>
            <person name="Herman A."/>
            <person name="Mangelson H."/>
            <person name="Liachko I."/>
            <person name="Sullivan S."/>
            <person name="Sone E.D."/>
            <person name="Koren S."/>
            <person name="Silverstein K.A.T."/>
            <person name="Beckman K.B."/>
            <person name="Gohl D.M."/>
        </authorList>
    </citation>
    <scope>NUCLEOTIDE SEQUENCE</scope>
    <source>
        <strain evidence="2">Duluth1</strain>
        <tissue evidence="2">Whole animal</tissue>
    </source>
</reference>
<gene>
    <name evidence="2" type="ORF">DPMN_089415</name>
</gene>
<sequence length="51" mass="6090">MEKHGQYGKRSANTIFSQSETKKNSASYQYECFEQWATPHRLSDVRRRTSY</sequence>
<organism evidence="2 3">
    <name type="scientific">Dreissena polymorpha</name>
    <name type="common">Zebra mussel</name>
    <name type="synonym">Mytilus polymorpha</name>
    <dbReference type="NCBI Taxonomy" id="45954"/>
    <lineage>
        <taxon>Eukaryota</taxon>
        <taxon>Metazoa</taxon>
        <taxon>Spiralia</taxon>
        <taxon>Lophotrochozoa</taxon>
        <taxon>Mollusca</taxon>
        <taxon>Bivalvia</taxon>
        <taxon>Autobranchia</taxon>
        <taxon>Heteroconchia</taxon>
        <taxon>Euheterodonta</taxon>
        <taxon>Imparidentia</taxon>
        <taxon>Neoheterodontei</taxon>
        <taxon>Myida</taxon>
        <taxon>Dreissenoidea</taxon>
        <taxon>Dreissenidae</taxon>
        <taxon>Dreissena</taxon>
    </lineage>
</organism>
<comment type="caution">
    <text evidence="2">The sequence shown here is derived from an EMBL/GenBank/DDBJ whole genome shotgun (WGS) entry which is preliminary data.</text>
</comment>
<keyword evidence="3" id="KW-1185">Reference proteome</keyword>
<protein>
    <submittedName>
        <fullName evidence="2">Uncharacterized protein</fullName>
    </submittedName>
</protein>
<dbReference type="Proteomes" id="UP000828390">
    <property type="component" value="Unassembled WGS sequence"/>
</dbReference>
<dbReference type="EMBL" id="JAIWYP010000003">
    <property type="protein sequence ID" value="KAH3847101.1"/>
    <property type="molecule type" value="Genomic_DNA"/>
</dbReference>
<feature type="region of interest" description="Disordered" evidence="1">
    <location>
        <begin position="1"/>
        <end position="23"/>
    </location>
</feature>
<name>A0A9D4KWC7_DREPO</name>
<reference evidence="2" key="2">
    <citation type="submission" date="2020-11" db="EMBL/GenBank/DDBJ databases">
        <authorList>
            <person name="McCartney M.A."/>
            <person name="Auch B."/>
            <person name="Kono T."/>
            <person name="Mallez S."/>
            <person name="Becker A."/>
            <person name="Gohl D.M."/>
            <person name="Silverstein K.A.T."/>
            <person name="Koren S."/>
            <person name="Bechman K.B."/>
            <person name="Herman A."/>
            <person name="Abrahante J.E."/>
            <person name="Garbe J."/>
        </authorList>
    </citation>
    <scope>NUCLEOTIDE SEQUENCE</scope>
    <source>
        <strain evidence="2">Duluth1</strain>
        <tissue evidence="2">Whole animal</tissue>
    </source>
</reference>
<evidence type="ECO:0000256" key="1">
    <source>
        <dbReference type="SAM" id="MobiDB-lite"/>
    </source>
</evidence>
<evidence type="ECO:0000313" key="3">
    <source>
        <dbReference type="Proteomes" id="UP000828390"/>
    </source>
</evidence>